<dbReference type="GO" id="GO:0003729">
    <property type="term" value="F:mRNA binding"/>
    <property type="evidence" value="ECO:0007669"/>
    <property type="project" value="TreeGrafter"/>
</dbReference>
<name>A0A6A6XH73_9PLEO</name>
<sequence length="206" mass="22985">MHESISRCQGRRHGENLIWYSKKSESPVGSSTNTLFALSRQTLSGGALFRKYLLNGLQQDFERGLALFPFQLGSKQLSTTLGSHDEATATHRWLGLVKFVGVLYREGIVTLRIVHECDLRMLDIEVLPDEITVDSPVKLLQIAGPTMQSINVGPGMLGVCFERLAQIMNMQGLSLRSKQKVEILIDIHNAGWSSSTHKDLNCHKKP</sequence>
<evidence type="ECO:0000256" key="1">
    <source>
        <dbReference type="ARBA" id="ARBA00005775"/>
    </source>
</evidence>
<dbReference type="AlphaFoldDB" id="A0A6A6XH73"/>
<dbReference type="PANTHER" id="PTHR23253:SF9">
    <property type="entry name" value="EUKARYOTIC TRANSLATION INITIATION FACTOR 4 GAMMA 2"/>
    <property type="match status" value="1"/>
</dbReference>
<proteinExistence type="inferred from homology"/>
<dbReference type="InterPro" id="IPR016024">
    <property type="entry name" value="ARM-type_fold"/>
</dbReference>
<reference evidence="4" key="1">
    <citation type="journal article" date="2020" name="Stud. Mycol.">
        <title>101 Dothideomycetes genomes: a test case for predicting lifestyles and emergence of pathogens.</title>
        <authorList>
            <person name="Haridas S."/>
            <person name="Albert R."/>
            <person name="Binder M."/>
            <person name="Bloem J."/>
            <person name="Labutti K."/>
            <person name="Salamov A."/>
            <person name="Andreopoulos B."/>
            <person name="Baker S."/>
            <person name="Barry K."/>
            <person name="Bills G."/>
            <person name="Bluhm B."/>
            <person name="Cannon C."/>
            <person name="Castanera R."/>
            <person name="Culley D."/>
            <person name="Daum C."/>
            <person name="Ezra D."/>
            <person name="Gonzalez J."/>
            <person name="Henrissat B."/>
            <person name="Kuo A."/>
            <person name="Liang C."/>
            <person name="Lipzen A."/>
            <person name="Lutzoni F."/>
            <person name="Magnuson J."/>
            <person name="Mondo S."/>
            <person name="Nolan M."/>
            <person name="Ohm R."/>
            <person name="Pangilinan J."/>
            <person name="Park H.-J."/>
            <person name="Ramirez L."/>
            <person name="Alfaro M."/>
            <person name="Sun H."/>
            <person name="Tritt A."/>
            <person name="Yoshinaga Y."/>
            <person name="Zwiers L.-H."/>
            <person name="Turgeon B."/>
            <person name="Goodwin S."/>
            <person name="Spatafora J."/>
            <person name="Crous P."/>
            <person name="Grigoriev I."/>
        </authorList>
    </citation>
    <scope>NUCLEOTIDE SEQUENCE</scope>
    <source>
        <strain evidence="4">CBS 109.77</strain>
    </source>
</reference>
<dbReference type="GO" id="GO:0003743">
    <property type="term" value="F:translation initiation factor activity"/>
    <property type="evidence" value="ECO:0007669"/>
    <property type="project" value="UniProtKB-KW"/>
</dbReference>
<evidence type="ECO:0000256" key="3">
    <source>
        <dbReference type="ARBA" id="ARBA00022917"/>
    </source>
</evidence>
<keyword evidence="2" id="KW-0396">Initiation factor</keyword>
<dbReference type="Gene3D" id="1.25.40.180">
    <property type="match status" value="1"/>
</dbReference>
<dbReference type="PANTHER" id="PTHR23253">
    <property type="entry name" value="EUKARYOTIC TRANSLATION INITIATION FACTOR 4 GAMMA"/>
    <property type="match status" value="1"/>
</dbReference>
<evidence type="ECO:0000256" key="2">
    <source>
        <dbReference type="ARBA" id="ARBA00022540"/>
    </source>
</evidence>
<accession>A0A6A6XH73</accession>
<keyword evidence="5" id="KW-1185">Reference proteome</keyword>
<protein>
    <submittedName>
        <fullName evidence="4">ARM repeat-containing protein</fullName>
    </submittedName>
</protein>
<organism evidence="4 5">
    <name type="scientific">Melanomma pulvis-pyrius CBS 109.77</name>
    <dbReference type="NCBI Taxonomy" id="1314802"/>
    <lineage>
        <taxon>Eukaryota</taxon>
        <taxon>Fungi</taxon>
        <taxon>Dikarya</taxon>
        <taxon>Ascomycota</taxon>
        <taxon>Pezizomycotina</taxon>
        <taxon>Dothideomycetes</taxon>
        <taxon>Pleosporomycetidae</taxon>
        <taxon>Pleosporales</taxon>
        <taxon>Melanommataceae</taxon>
        <taxon>Melanomma</taxon>
    </lineage>
</organism>
<gene>
    <name evidence="4" type="ORF">K505DRAFT_239069</name>
</gene>
<dbReference type="GO" id="GO:0016281">
    <property type="term" value="C:eukaryotic translation initiation factor 4F complex"/>
    <property type="evidence" value="ECO:0007669"/>
    <property type="project" value="TreeGrafter"/>
</dbReference>
<keyword evidence="3" id="KW-0648">Protein biosynthesis</keyword>
<evidence type="ECO:0000313" key="4">
    <source>
        <dbReference type="EMBL" id="KAF2795826.1"/>
    </source>
</evidence>
<evidence type="ECO:0000313" key="5">
    <source>
        <dbReference type="Proteomes" id="UP000799757"/>
    </source>
</evidence>
<dbReference type="EMBL" id="MU001847">
    <property type="protein sequence ID" value="KAF2795826.1"/>
    <property type="molecule type" value="Genomic_DNA"/>
</dbReference>
<dbReference type="SUPFAM" id="SSF48371">
    <property type="entry name" value="ARM repeat"/>
    <property type="match status" value="1"/>
</dbReference>
<dbReference type="Proteomes" id="UP000799757">
    <property type="component" value="Unassembled WGS sequence"/>
</dbReference>
<dbReference type="OrthoDB" id="514777at2759"/>
<comment type="similarity">
    <text evidence="1">Belongs to the eukaryotic initiation factor 4G family.</text>
</comment>